<evidence type="ECO:0000256" key="1">
    <source>
        <dbReference type="SAM" id="SignalP"/>
    </source>
</evidence>
<proteinExistence type="predicted"/>
<reference evidence="2 3" key="1">
    <citation type="submission" date="2019-01" db="EMBL/GenBank/DDBJ databases">
        <authorList>
            <person name="Chen W.-M."/>
        </authorList>
    </citation>
    <scope>NUCLEOTIDE SEQUENCE [LARGE SCALE GENOMIC DNA]</scope>
    <source>
        <strain evidence="2 3">BBQ-12</strain>
    </source>
</reference>
<dbReference type="InterPro" id="IPR032342">
    <property type="entry name" value="DUF4861"/>
</dbReference>
<keyword evidence="3" id="KW-1185">Reference proteome</keyword>
<name>A0A3S2U914_9FLAO</name>
<dbReference type="Pfam" id="PF16153">
    <property type="entry name" value="DUF4861"/>
    <property type="match status" value="1"/>
</dbReference>
<sequence>MKNYISLMFKCLLVFFLFSILANAQNKSVKISVKNNLGFSRKEILSVSGKQLSDLLKGNKANDLRIKKEGTSEYVVLQWVDFNQDGVADELLFQAEVPAKAKTNYEIVFDGTIALPESTITTYSRFVPERTDDYAWENDKVAFRTYGPDAQKRVEENRPEGTLTSGIDLWLKRTDKSIINKWYGENLKKPGYYHIDHGEGYDPYQVGASRGTGGSGIWEDNKLAVSKNFVSYKTISVGPLRTVFELTYAPWSSYEVKETKRISLDLGSNFSKFEISIDVNKPLPNYATGISLHENKGEVKINKKEGWFRHGETIDGVFLGEGIVLNPKLVRDAFANVSKLKDHSDLLVITHPKENKLIYYAGFAWQKSGQVTNVADWDTLLQKQAEIIANPLKVTIKGNK</sequence>
<evidence type="ECO:0000313" key="3">
    <source>
        <dbReference type="Proteomes" id="UP000285211"/>
    </source>
</evidence>
<dbReference type="EMBL" id="SACJ01000001">
    <property type="protein sequence ID" value="RVT79621.1"/>
    <property type="molecule type" value="Genomic_DNA"/>
</dbReference>
<feature type="signal peptide" evidence="1">
    <location>
        <begin position="1"/>
        <end position="24"/>
    </location>
</feature>
<comment type="caution">
    <text evidence="2">The sequence shown here is derived from an EMBL/GenBank/DDBJ whole genome shotgun (WGS) entry which is preliminary data.</text>
</comment>
<evidence type="ECO:0000313" key="2">
    <source>
        <dbReference type="EMBL" id="RVT79621.1"/>
    </source>
</evidence>
<accession>A0A3S2U914</accession>
<feature type="chain" id="PRO_5018726277" evidence="1">
    <location>
        <begin position="25"/>
        <end position="400"/>
    </location>
</feature>
<dbReference type="OrthoDB" id="9800230at2"/>
<keyword evidence="1" id="KW-0732">Signal</keyword>
<organism evidence="2 3">
    <name type="scientific">Flavobacterium sufflavum</name>
    <dbReference type="NCBI Taxonomy" id="1921138"/>
    <lineage>
        <taxon>Bacteria</taxon>
        <taxon>Pseudomonadati</taxon>
        <taxon>Bacteroidota</taxon>
        <taxon>Flavobacteriia</taxon>
        <taxon>Flavobacteriales</taxon>
        <taxon>Flavobacteriaceae</taxon>
        <taxon>Flavobacterium</taxon>
    </lineage>
</organism>
<gene>
    <name evidence="2" type="ORF">EOD40_00475</name>
</gene>
<dbReference type="AlphaFoldDB" id="A0A3S2U914"/>
<dbReference type="Proteomes" id="UP000285211">
    <property type="component" value="Unassembled WGS sequence"/>
</dbReference>
<protein>
    <submittedName>
        <fullName evidence="2">DUF4861 domain-containing protein</fullName>
    </submittedName>
</protein>